<dbReference type="InterPro" id="IPR013898">
    <property type="entry name" value="Atg43"/>
</dbReference>
<dbReference type="InParanoid" id="A0A1Y1UQP8"/>
<dbReference type="Pfam" id="PF08589">
    <property type="entry name" value="ATG43"/>
    <property type="match status" value="1"/>
</dbReference>
<name>A0A1Y1UQP8_9TREE</name>
<evidence type="ECO:0000313" key="2">
    <source>
        <dbReference type="EMBL" id="ORX39766.1"/>
    </source>
</evidence>
<dbReference type="PANTHER" id="PTHR38699">
    <property type="entry name" value="CHROMOSOME 1, WHOLE GENOME SHOTGUN SEQUENCE"/>
    <property type="match status" value="1"/>
</dbReference>
<dbReference type="GO" id="GO:0140580">
    <property type="term" value="F:mitochondrion autophagosome adaptor activity"/>
    <property type="evidence" value="ECO:0007669"/>
    <property type="project" value="InterPro"/>
</dbReference>
<gene>
    <name evidence="2" type="ORF">BD324DRAFT_233199</name>
</gene>
<dbReference type="OrthoDB" id="2430343at2759"/>
<accession>A0A1Y1UQP8</accession>
<feature type="region of interest" description="Disordered" evidence="1">
    <location>
        <begin position="1"/>
        <end position="28"/>
    </location>
</feature>
<dbReference type="RefSeq" id="XP_021873551.1">
    <property type="nucleotide sequence ID" value="XM_022012236.1"/>
</dbReference>
<dbReference type="Proteomes" id="UP000193218">
    <property type="component" value="Unassembled WGS sequence"/>
</dbReference>
<proteinExistence type="predicted"/>
<dbReference type="EMBL" id="NBSH01000002">
    <property type="protein sequence ID" value="ORX39766.1"/>
    <property type="molecule type" value="Genomic_DNA"/>
</dbReference>
<protein>
    <submittedName>
        <fullName evidence="2">Uncharacterized protein</fullName>
    </submittedName>
</protein>
<dbReference type="STRING" id="4999.A0A1Y1UQP8"/>
<sequence>MTTLDPSHNIFRDPSGRHAQAVHRADDIPLDEKRAGIIDGDSEDEVDDLSIDDRLPARVNAERKAKRDARRRVRGAMPPMPDLRYEQSYLLSIRPFLSPSTTASSSRTKSTADASQATTSLVQSADNDAVFGWDKRWRVDWSMVIYVTIRDQLFSPLIQGALWGWGTLFLAATATSIRAALYPASHILQNRVTLQSDPQASGLMGDLRSGAGRKGEESGWWRRWVSSWGGGVETATVG</sequence>
<comment type="caution">
    <text evidence="2">The sequence shown here is derived from an EMBL/GenBank/DDBJ whole genome shotgun (WGS) entry which is preliminary data.</text>
</comment>
<feature type="region of interest" description="Disordered" evidence="1">
    <location>
        <begin position="98"/>
        <end position="119"/>
    </location>
</feature>
<dbReference type="PANTHER" id="PTHR38699:SF1">
    <property type="entry name" value="MITOPHAGY RECEPTOR ATG43"/>
    <property type="match status" value="1"/>
</dbReference>
<evidence type="ECO:0000313" key="3">
    <source>
        <dbReference type="Proteomes" id="UP000193218"/>
    </source>
</evidence>
<organism evidence="2 3">
    <name type="scientific">Kockovaella imperatae</name>
    <dbReference type="NCBI Taxonomy" id="4999"/>
    <lineage>
        <taxon>Eukaryota</taxon>
        <taxon>Fungi</taxon>
        <taxon>Dikarya</taxon>
        <taxon>Basidiomycota</taxon>
        <taxon>Agaricomycotina</taxon>
        <taxon>Tremellomycetes</taxon>
        <taxon>Tremellales</taxon>
        <taxon>Cuniculitremaceae</taxon>
        <taxon>Kockovaella</taxon>
    </lineage>
</organism>
<evidence type="ECO:0000256" key="1">
    <source>
        <dbReference type="SAM" id="MobiDB-lite"/>
    </source>
</evidence>
<reference evidence="2 3" key="1">
    <citation type="submission" date="2017-03" db="EMBL/GenBank/DDBJ databases">
        <title>Widespread Adenine N6-methylation of Active Genes in Fungi.</title>
        <authorList>
            <consortium name="DOE Joint Genome Institute"/>
            <person name="Mondo S.J."/>
            <person name="Dannebaum R.O."/>
            <person name="Kuo R.C."/>
            <person name="Louie K.B."/>
            <person name="Bewick A.J."/>
            <person name="Labutti K."/>
            <person name="Haridas S."/>
            <person name="Kuo A."/>
            <person name="Salamov A."/>
            <person name="Ahrendt S.R."/>
            <person name="Lau R."/>
            <person name="Bowen B.P."/>
            <person name="Lipzen A."/>
            <person name="Sullivan W."/>
            <person name="Andreopoulos W.B."/>
            <person name="Clum A."/>
            <person name="Lindquist E."/>
            <person name="Daum C."/>
            <person name="Northen T.R."/>
            <person name="Ramamoorthy G."/>
            <person name="Schmitz R.J."/>
            <person name="Gryganskyi A."/>
            <person name="Culley D."/>
            <person name="Magnuson J."/>
            <person name="James T.Y."/>
            <person name="O'Malley M.A."/>
            <person name="Stajich J.E."/>
            <person name="Spatafora J.W."/>
            <person name="Visel A."/>
            <person name="Grigoriev I.V."/>
        </authorList>
    </citation>
    <scope>NUCLEOTIDE SEQUENCE [LARGE SCALE GENOMIC DNA]</scope>
    <source>
        <strain evidence="2 3">NRRL Y-17943</strain>
    </source>
</reference>
<dbReference type="GeneID" id="33554044"/>
<dbReference type="GO" id="GO:0000423">
    <property type="term" value="P:mitophagy"/>
    <property type="evidence" value="ECO:0007669"/>
    <property type="project" value="InterPro"/>
</dbReference>
<feature type="compositionally biased region" description="Low complexity" evidence="1">
    <location>
        <begin position="98"/>
        <end position="115"/>
    </location>
</feature>
<dbReference type="AlphaFoldDB" id="A0A1Y1UQP8"/>
<keyword evidence="3" id="KW-1185">Reference proteome</keyword>